<evidence type="ECO:0000256" key="1">
    <source>
        <dbReference type="SAM" id="MobiDB-lite"/>
    </source>
</evidence>
<feature type="region of interest" description="Disordered" evidence="1">
    <location>
        <begin position="57"/>
        <end position="88"/>
    </location>
</feature>
<dbReference type="KEGG" id="mrr:Moror_17121"/>
<sequence>MTSYSLQFGLNGQYPPQKAEREQHLYDQYPPQAFGAQHAPYYPPPYAMPPFPGVQNPFPGAPTPFPDHRIPPQHQYAPPGQYPPPAKGKVSSLKQKLYELTVGQEVEVCVKSNVFVVGLVVSVLTFFEKIAGLGYEIRYRTLGGGESTDVFPVDRIRTR</sequence>
<protein>
    <submittedName>
        <fullName evidence="2">Uncharacterized protein</fullName>
    </submittedName>
</protein>
<organism evidence="2 3">
    <name type="scientific">Moniliophthora roreri (strain MCA 2997)</name>
    <name type="common">Cocoa frosty pod rot fungus</name>
    <name type="synonym">Crinipellis roreri</name>
    <dbReference type="NCBI Taxonomy" id="1381753"/>
    <lineage>
        <taxon>Eukaryota</taxon>
        <taxon>Fungi</taxon>
        <taxon>Dikarya</taxon>
        <taxon>Basidiomycota</taxon>
        <taxon>Agaricomycotina</taxon>
        <taxon>Agaricomycetes</taxon>
        <taxon>Agaricomycetidae</taxon>
        <taxon>Agaricales</taxon>
        <taxon>Marasmiineae</taxon>
        <taxon>Marasmiaceae</taxon>
        <taxon>Moniliophthora</taxon>
    </lineage>
</organism>
<comment type="caution">
    <text evidence="2">The sequence shown here is derived from an EMBL/GenBank/DDBJ whole genome shotgun (WGS) entry which is preliminary data.</text>
</comment>
<proteinExistence type="predicted"/>
<evidence type="ECO:0000313" key="3">
    <source>
        <dbReference type="Proteomes" id="UP000017559"/>
    </source>
</evidence>
<name>V2X4Q0_MONRO</name>
<keyword evidence="3" id="KW-1185">Reference proteome</keyword>
<reference evidence="2 3" key="1">
    <citation type="journal article" date="2014" name="BMC Genomics">
        <title>Genome and secretome analysis of the hemibiotrophic fungal pathogen, Moniliophthora roreri, which causes frosty pod rot disease of cacao: mechanisms of the biotrophic and necrotrophic phases.</title>
        <authorList>
            <person name="Meinhardt L.W."/>
            <person name="Costa G.G.L."/>
            <person name="Thomazella D.P.T."/>
            <person name="Teixeira P.J.P.L."/>
            <person name="Carazzolle M.F."/>
            <person name="Schuster S.C."/>
            <person name="Carlson J.E."/>
            <person name="Guiltinan M.J."/>
            <person name="Mieczkowski P."/>
            <person name="Farmer A."/>
            <person name="Ramaraj T."/>
            <person name="Crozier J."/>
            <person name="Davis R.E."/>
            <person name="Shao J."/>
            <person name="Melnick R.L."/>
            <person name="Pereira G.A.G."/>
            <person name="Bailey B.A."/>
        </authorList>
    </citation>
    <scope>NUCLEOTIDE SEQUENCE [LARGE SCALE GENOMIC DNA]</scope>
    <source>
        <strain evidence="2 3">MCA 2997</strain>
    </source>
</reference>
<accession>V2X4Q0</accession>
<dbReference type="AlphaFoldDB" id="V2X4Q0"/>
<dbReference type="OrthoDB" id="2943702at2759"/>
<gene>
    <name evidence="2" type="ORF">Moror_17121</name>
</gene>
<evidence type="ECO:0000313" key="2">
    <source>
        <dbReference type="EMBL" id="ESK88787.1"/>
    </source>
</evidence>
<dbReference type="HOGENOM" id="CLU_140490_0_0_1"/>
<dbReference type="EMBL" id="AWSO01000619">
    <property type="protein sequence ID" value="ESK88787.1"/>
    <property type="molecule type" value="Genomic_DNA"/>
</dbReference>
<dbReference type="Proteomes" id="UP000017559">
    <property type="component" value="Unassembled WGS sequence"/>
</dbReference>